<name>A0A382KBK5_9ZZZZ</name>
<protein>
    <submittedName>
        <fullName evidence="1">Uncharacterized protein</fullName>
    </submittedName>
</protein>
<dbReference type="InterPro" id="IPR029058">
    <property type="entry name" value="AB_hydrolase_fold"/>
</dbReference>
<evidence type="ECO:0000313" key="1">
    <source>
        <dbReference type="EMBL" id="SVC21366.1"/>
    </source>
</evidence>
<dbReference type="AlphaFoldDB" id="A0A382KBK5"/>
<sequence>MWDSLDLQLEQIPLELEQERDAFYSQSEYDVYRLHYTGLDGYQLFSWLSVPLSANGPVPALLRMPDYGSVHDIVYTP</sequence>
<feature type="non-terminal residue" evidence="1">
    <location>
        <position position="77"/>
    </location>
</feature>
<dbReference type="EMBL" id="UINC01079397">
    <property type="protein sequence ID" value="SVC21366.1"/>
    <property type="molecule type" value="Genomic_DNA"/>
</dbReference>
<organism evidence="1">
    <name type="scientific">marine metagenome</name>
    <dbReference type="NCBI Taxonomy" id="408172"/>
    <lineage>
        <taxon>unclassified sequences</taxon>
        <taxon>metagenomes</taxon>
        <taxon>ecological metagenomes</taxon>
    </lineage>
</organism>
<reference evidence="1" key="1">
    <citation type="submission" date="2018-05" db="EMBL/GenBank/DDBJ databases">
        <authorList>
            <person name="Lanie J.A."/>
            <person name="Ng W.-L."/>
            <person name="Kazmierczak K.M."/>
            <person name="Andrzejewski T.M."/>
            <person name="Davidsen T.M."/>
            <person name="Wayne K.J."/>
            <person name="Tettelin H."/>
            <person name="Glass J.I."/>
            <person name="Rusch D."/>
            <person name="Podicherti R."/>
            <person name="Tsui H.-C.T."/>
            <person name="Winkler M.E."/>
        </authorList>
    </citation>
    <scope>NUCLEOTIDE SEQUENCE</scope>
</reference>
<proteinExistence type="predicted"/>
<dbReference type="Gene3D" id="3.40.50.1820">
    <property type="entry name" value="alpha/beta hydrolase"/>
    <property type="match status" value="1"/>
</dbReference>
<accession>A0A382KBK5</accession>
<gene>
    <name evidence="1" type="ORF">METZ01_LOCUS274220</name>
</gene>